<dbReference type="GO" id="GO:0008270">
    <property type="term" value="F:zinc ion binding"/>
    <property type="evidence" value="ECO:0007669"/>
    <property type="project" value="UniProtKB-KW"/>
</dbReference>
<dbReference type="Gene3D" id="3.30.40.10">
    <property type="entry name" value="Zinc/RING finger domain, C3HC4 (zinc finger)"/>
    <property type="match status" value="1"/>
</dbReference>
<dbReference type="InterPro" id="IPR043145">
    <property type="entry name" value="Znf_ZZ_sf"/>
</dbReference>
<dbReference type="EMBL" id="ML995857">
    <property type="protein sequence ID" value="KAF2767358.1"/>
    <property type="molecule type" value="Genomic_DNA"/>
</dbReference>
<evidence type="ECO:0000313" key="4">
    <source>
        <dbReference type="EMBL" id="KAF2767358.1"/>
    </source>
</evidence>
<dbReference type="OrthoDB" id="661148at2759"/>
<dbReference type="Gene3D" id="3.30.60.90">
    <property type="match status" value="1"/>
</dbReference>
<evidence type="ECO:0000256" key="3">
    <source>
        <dbReference type="ARBA" id="ARBA00022833"/>
    </source>
</evidence>
<evidence type="ECO:0000313" key="5">
    <source>
        <dbReference type="Proteomes" id="UP000799436"/>
    </source>
</evidence>
<proteinExistence type="predicted"/>
<reference evidence="4" key="1">
    <citation type="journal article" date="2020" name="Stud. Mycol.">
        <title>101 Dothideomycetes genomes: a test case for predicting lifestyles and emergence of pathogens.</title>
        <authorList>
            <person name="Haridas S."/>
            <person name="Albert R."/>
            <person name="Binder M."/>
            <person name="Bloem J."/>
            <person name="Labutti K."/>
            <person name="Salamov A."/>
            <person name="Andreopoulos B."/>
            <person name="Baker S."/>
            <person name="Barry K."/>
            <person name="Bills G."/>
            <person name="Bluhm B."/>
            <person name="Cannon C."/>
            <person name="Castanera R."/>
            <person name="Culley D."/>
            <person name="Daum C."/>
            <person name="Ezra D."/>
            <person name="Gonzalez J."/>
            <person name="Henrissat B."/>
            <person name="Kuo A."/>
            <person name="Liang C."/>
            <person name="Lipzen A."/>
            <person name="Lutzoni F."/>
            <person name="Magnuson J."/>
            <person name="Mondo S."/>
            <person name="Nolan M."/>
            <person name="Ohm R."/>
            <person name="Pangilinan J."/>
            <person name="Park H.-J."/>
            <person name="Ramirez L."/>
            <person name="Alfaro M."/>
            <person name="Sun H."/>
            <person name="Tritt A."/>
            <person name="Yoshinaga Y."/>
            <person name="Zwiers L.-H."/>
            <person name="Turgeon B."/>
            <person name="Goodwin S."/>
            <person name="Spatafora J."/>
            <person name="Crous P."/>
            <person name="Grigoriev I."/>
        </authorList>
    </citation>
    <scope>NUCLEOTIDE SEQUENCE</scope>
    <source>
        <strain evidence="4">CBS 116005</strain>
    </source>
</reference>
<dbReference type="SUPFAM" id="SSF57903">
    <property type="entry name" value="FYVE/PHD zinc finger"/>
    <property type="match status" value="1"/>
</dbReference>
<gene>
    <name evidence="4" type="ORF">EJ03DRAFT_353128</name>
</gene>
<keyword evidence="5" id="KW-1185">Reference proteome</keyword>
<accession>A0A6G1L4J9</accession>
<protein>
    <recommendedName>
        <fullName evidence="6">Zinc finger PHD-type domain-containing protein</fullName>
    </recommendedName>
</protein>
<evidence type="ECO:0000256" key="2">
    <source>
        <dbReference type="ARBA" id="ARBA00022771"/>
    </source>
</evidence>
<evidence type="ECO:0000256" key="1">
    <source>
        <dbReference type="ARBA" id="ARBA00022723"/>
    </source>
</evidence>
<name>A0A6G1L4J9_9PEZI</name>
<keyword evidence="2" id="KW-0863">Zinc-finger</keyword>
<dbReference type="Proteomes" id="UP000799436">
    <property type="component" value="Unassembled WGS sequence"/>
</dbReference>
<sequence length="278" mass="31230">MDQEQDAFGTFEQAETFCICESPGDRFMRPCQECGAVYHPGCIGMGGFPAETYASENGLAQHVHDEKMYHKQGLAFTCSTCEGKARGRSRHRVARASALRSIQQSGRVEMKERKRSLEEAGVIKEKREYDEFLGKTEKQLVDEMIGRQPKKAKNTSYRLKRPNEAAREFGPGTLASMRINTSEEIDQMHNIQAATAETNKINLVCDGCGESMLGVFYRCLSCAARPNDWGGMDQPDFCDRCVIIDVAHHEENGQLIHDHRLEALHVVALDNLGRKRVT</sequence>
<organism evidence="4 5">
    <name type="scientific">Teratosphaeria nubilosa</name>
    <dbReference type="NCBI Taxonomy" id="161662"/>
    <lineage>
        <taxon>Eukaryota</taxon>
        <taxon>Fungi</taxon>
        <taxon>Dikarya</taxon>
        <taxon>Ascomycota</taxon>
        <taxon>Pezizomycotina</taxon>
        <taxon>Dothideomycetes</taxon>
        <taxon>Dothideomycetidae</taxon>
        <taxon>Mycosphaerellales</taxon>
        <taxon>Teratosphaeriaceae</taxon>
        <taxon>Teratosphaeria</taxon>
    </lineage>
</organism>
<keyword evidence="3" id="KW-0862">Zinc</keyword>
<evidence type="ECO:0008006" key="6">
    <source>
        <dbReference type="Google" id="ProtNLM"/>
    </source>
</evidence>
<dbReference type="AlphaFoldDB" id="A0A6G1L4J9"/>
<dbReference type="SUPFAM" id="SSF57850">
    <property type="entry name" value="RING/U-box"/>
    <property type="match status" value="1"/>
</dbReference>
<keyword evidence="1" id="KW-0479">Metal-binding</keyword>
<dbReference type="InterPro" id="IPR013083">
    <property type="entry name" value="Znf_RING/FYVE/PHD"/>
</dbReference>
<dbReference type="InterPro" id="IPR011011">
    <property type="entry name" value="Znf_FYVE_PHD"/>
</dbReference>